<feature type="region of interest" description="Disordered" evidence="3">
    <location>
        <begin position="570"/>
        <end position="640"/>
    </location>
</feature>
<dbReference type="AlphaFoldDB" id="A0A4U0X246"/>
<feature type="compositionally biased region" description="Gly residues" evidence="3">
    <location>
        <begin position="577"/>
        <end position="632"/>
    </location>
</feature>
<dbReference type="Proteomes" id="UP000308768">
    <property type="component" value="Unassembled WGS sequence"/>
</dbReference>
<dbReference type="Gene3D" id="3.30.70.330">
    <property type="match status" value="2"/>
</dbReference>
<evidence type="ECO:0000259" key="4">
    <source>
        <dbReference type="PROSITE" id="PS50102"/>
    </source>
</evidence>
<feature type="domain" description="RRM" evidence="4">
    <location>
        <begin position="494"/>
        <end position="572"/>
    </location>
</feature>
<evidence type="ECO:0000256" key="2">
    <source>
        <dbReference type="PROSITE-ProRule" id="PRU00176"/>
    </source>
</evidence>
<dbReference type="OrthoDB" id="439808at2759"/>
<proteinExistence type="predicted"/>
<evidence type="ECO:0000313" key="6">
    <source>
        <dbReference type="Proteomes" id="UP000308768"/>
    </source>
</evidence>
<feature type="compositionally biased region" description="Basic and acidic residues" evidence="3">
    <location>
        <begin position="134"/>
        <end position="153"/>
    </location>
</feature>
<organism evidence="5 6">
    <name type="scientific">Cryomyces minteri</name>
    <dbReference type="NCBI Taxonomy" id="331657"/>
    <lineage>
        <taxon>Eukaryota</taxon>
        <taxon>Fungi</taxon>
        <taxon>Dikarya</taxon>
        <taxon>Ascomycota</taxon>
        <taxon>Pezizomycotina</taxon>
        <taxon>Dothideomycetes</taxon>
        <taxon>Dothideomycetes incertae sedis</taxon>
        <taxon>Cryomyces</taxon>
    </lineage>
</organism>
<reference evidence="5 6" key="1">
    <citation type="submission" date="2017-03" db="EMBL/GenBank/DDBJ databases">
        <title>Genomes of endolithic fungi from Antarctica.</title>
        <authorList>
            <person name="Coleine C."/>
            <person name="Masonjones S."/>
            <person name="Stajich J.E."/>
        </authorList>
    </citation>
    <scope>NUCLEOTIDE SEQUENCE [LARGE SCALE GENOMIC DNA]</scope>
    <source>
        <strain evidence="5 6">CCFEE 5187</strain>
    </source>
</reference>
<feature type="compositionally biased region" description="Low complexity" evidence="3">
    <location>
        <begin position="274"/>
        <end position="298"/>
    </location>
</feature>
<protein>
    <recommendedName>
        <fullName evidence="4">RRM domain-containing protein</fullName>
    </recommendedName>
</protein>
<feature type="region of interest" description="Disordered" evidence="3">
    <location>
        <begin position="457"/>
        <end position="495"/>
    </location>
</feature>
<comment type="caution">
    <text evidence="5">The sequence shown here is derived from an EMBL/GenBank/DDBJ whole genome shotgun (WGS) entry which is preliminary data.</text>
</comment>
<keyword evidence="6" id="KW-1185">Reference proteome</keyword>
<dbReference type="STRING" id="331657.A0A4U0X246"/>
<evidence type="ECO:0000313" key="5">
    <source>
        <dbReference type="EMBL" id="TKA70350.1"/>
    </source>
</evidence>
<dbReference type="PANTHER" id="PTHR48027">
    <property type="entry name" value="HETEROGENEOUS NUCLEAR RIBONUCLEOPROTEIN 87F-RELATED"/>
    <property type="match status" value="1"/>
</dbReference>
<gene>
    <name evidence="5" type="ORF">B0A49_09796</name>
</gene>
<feature type="compositionally biased region" description="Basic and acidic residues" evidence="3">
    <location>
        <begin position="467"/>
        <end position="486"/>
    </location>
</feature>
<dbReference type="PROSITE" id="PS50102">
    <property type="entry name" value="RRM"/>
    <property type="match status" value="2"/>
</dbReference>
<feature type="domain" description="RRM" evidence="4">
    <location>
        <begin position="387"/>
        <end position="465"/>
    </location>
</feature>
<evidence type="ECO:0000256" key="1">
    <source>
        <dbReference type="ARBA" id="ARBA00022884"/>
    </source>
</evidence>
<feature type="compositionally biased region" description="Low complexity" evidence="3">
    <location>
        <begin position="194"/>
        <end position="210"/>
    </location>
</feature>
<accession>A0A4U0X246</accession>
<dbReference type="EMBL" id="NAJN01000653">
    <property type="protein sequence ID" value="TKA70350.1"/>
    <property type="molecule type" value="Genomic_DNA"/>
</dbReference>
<feature type="compositionally biased region" description="Basic and acidic residues" evidence="3">
    <location>
        <begin position="118"/>
        <end position="127"/>
    </location>
</feature>
<keyword evidence="1 2" id="KW-0694">RNA-binding</keyword>
<feature type="non-terminal residue" evidence="5">
    <location>
        <position position="1"/>
    </location>
</feature>
<sequence length="640" mass="66962">DSIPEYPQKPVAHLKRPTAIRIRGNTAHCEIEPLAGHRNAARGKAGFETPVTASTSTELAEPVSSPFLLRRGLWEDGEDMLVVLQRLSLTVLQAYNYFRRTSSAMAKSKQGSSTKVSSKQDTKKTGDKALSAVKEGRVTKAAEAPKAKSKDVAKNAAKATQKEGKKDKKSKKTKKEPTPPPESSSDSDEDMSDDSSASSASEAEVKPAAKTNGANAAVKKAAESSSDSSDSSDSEAEAPVKKAEAVRANGKPPAPAAKETSSSESESESDDEAVAPAPAAAAKARATENDISSGTSDSEGSDDENAAPAKVNGTAKKVEALSGSDSDDESASSSGSSSDSDSDESEAEEAVKEEPVSKKRKADASATPAAKKSKTADAAEVAPEGIKNLFVGSLSWNVDEDWLTREFEEFGEIVGCRVITDRDSGRSKGFGYVEFANAADAAKAKAAKHEQELDGRPMNVDFSAPRDNNKGDFKDKAQGRANKFGDRQNNPPQDTLFVGNVSFEATPDMFSEYFGEYGTITRVSLPTDQETGALKGFGYIGFSSVEEATAAHEALNGAEIAGRAIRLDYATPRTNDGGSGGRGRGRGGFNDRGGRGGGRGRGGFGDRGGRGGRGGSRGGRGGFSTNRGGFGDFQGKKVTF</sequence>
<dbReference type="InterPro" id="IPR012677">
    <property type="entry name" value="Nucleotide-bd_a/b_plait_sf"/>
</dbReference>
<dbReference type="SUPFAM" id="SSF54928">
    <property type="entry name" value="RNA-binding domain, RBD"/>
    <property type="match status" value="2"/>
</dbReference>
<evidence type="ECO:0000256" key="3">
    <source>
        <dbReference type="SAM" id="MobiDB-lite"/>
    </source>
</evidence>
<dbReference type="InterPro" id="IPR000504">
    <property type="entry name" value="RRM_dom"/>
</dbReference>
<feature type="compositionally biased region" description="Polar residues" evidence="3">
    <location>
        <begin position="102"/>
        <end position="117"/>
    </location>
</feature>
<dbReference type="GO" id="GO:0003723">
    <property type="term" value="F:RNA binding"/>
    <property type="evidence" value="ECO:0007669"/>
    <property type="project" value="UniProtKB-UniRule"/>
</dbReference>
<dbReference type="InterPro" id="IPR052462">
    <property type="entry name" value="SLIRP/GR-RBP-like"/>
</dbReference>
<dbReference type="SMART" id="SM00360">
    <property type="entry name" value="RRM"/>
    <property type="match status" value="2"/>
</dbReference>
<dbReference type="InterPro" id="IPR035979">
    <property type="entry name" value="RBD_domain_sf"/>
</dbReference>
<name>A0A4U0X246_9PEZI</name>
<feature type="region of interest" description="Disordered" evidence="3">
    <location>
        <begin position="102"/>
        <end position="380"/>
    </location>
</feature>
<dbReference type="Pfam" id="PF00076">
    <property type="entry name" value="RRM_1"/>
    <property type="match status" value="2"/>
</dbReference>